<dbReference type="GO" id="GO:0008765">
    <property type="term" value="F:UDP-N-acetylmuramoylalanyl-D-glutamate-2,6-diaminopimelate ligase activity"/>
    <property type="evidence" value="ECO:0007669"/>
    <property type="project" value="UniProtKB-EC"/>
</dbReference>
<comment type="caution">
    <text evidence="5">The sequence shown here is derived from an EMBL/GenBank/DDBJ whole genome shotgun (WGS) entry which is preliminary data.</text>
</comment>
<evidence type="ECO:0000256" key="2">
    <source>
        <dbReference type="RuleBase" id="RU004135"/>
    </source>
</evidence>
<dbReference type="GO" id="GO:0005737">
    <property type="term" value="C:cytoplasm"/>
    <property type="evidence" value="ECO:0007669"/>
    <property type="project" value="UniProtKB-SubCell"/>
</dbReference>
<dbReference type="AlphaFoldDB" id="A0A7V0QRK0"/>
<sequence length="350" mass="39738">LGDKIYPALTTTPESLDLQRFLREMVDSGIEYAFMEVSSHSLVLHRVDEVRFCWAVFTNLSPEHLDFHQDMESYLEAKLILFEKMPQDKKALVNLDDPYSKKIIEKSSCQIITYAIDKNADYRARILQITDKGSLFMVKINGKDEIFKISLPGSHNVYNALAAIVVAEEEKIPINLVREGLKDISRIPGRLEFIENRAGLKIYVDYAHTPNSLERVLNTLRRLTGGKLVVVFGCGGDRDPYKRPLMGKIACRIADYTVVTSDNPRSEEPEEIILQIERGMLEEGAIKGKDYVTIPDRREAIKHALSRIVSGDTLLVAGKGHERVQILKDKVIPFDDRAVIRDLLRESNLL</sequence>
<dbReference type="SUPFAM" id="SSF53623">
    <property type="entry name" value="MurD-like peptide ligases, catalytic domain"/>
    <property type="match status" value="1"/>
</dbReference>
<dbReference type="Pfam" id="PF02875">
    <property type="entry name" value="Mur_ligase_C"/>
    <property type="match status" value="1"/>
</dbReference>
<comment type="pathway">
    <text evidence="2">Cell wall biogenesis; peptidoglycan biosynthesis.</text>
</comment>
<dbReference type="PANTHER" id="PTHR23135">
    <property type="entry name" value="MUR LIGASE FAMILY MEMBER"/>
    <property type="match status" value="1"/>
</dbReference>
<evidence type="ECO:0000313" key="5">
    <source>
        <dbReference type="EMBL" id="HDN84467.1"/>
    </source>
</evidence>
<comment type="similarity">
    <text evidence="1">Belongs to the MurCDEF family. MurE subfamily.</text>
</comment>
<dbReference type="Gene3D" id="3.90.190.20">
    <property type="entry name" value="Mur ligase, C-terminal domain"/>
    <property type="match status" value="1"/>
</dbReference>
<feature type="domain" description="Mur ligase C-terminal" evidence="3">
    <location>
        <begin position="189"/>
        <end position="320"/>
    </location>
</feature>
<dbReference type="InterPro" id="IPR004101">
    <property type="entry name" value="Mur_ligase_C"/>
</dbReference>
<dbReference type="EC" id="6.3.2.13" evidence="5"/>
<dbReference type="Pfam" id="PF08245">
    <property type="entry name" value="Mur_ligase_M"/>
    <property type="match status" value="1"/>
</dbReference>
<evidence type="ECO:0000259" key="4">
    <source>
        <dbReference type="Pfam" id="PF08245"/>
    </source>
</evidence>
<proteinExistence type="inferred from homology"/>
<dbReference type="GO" id="GO:0005524">
    <property type="term" value="F:ATP binding"/>
    <property type="evidence" value="ECO:0007669"/>
    <property type="project" value="InterPro"/>
</dbReference>
<gene>
    <name evidence="5" type="ORF">ENG47_01760</name>
</gene>
<dbReference type="EMBL" id="DRBC01000106">
    <property type="protein sequence ID" value="HDN84467.1"/>
    <property type="molecule type" value="Genomic_DNA"/>
</dbReference>
<keyword evidence="2" id="KW-0132">Cell division</keyword>
<dbReference type="NCBIfam" id="TIGR01085">
    <property type="entry name" value="murE"/>
    <property type="match status" value="1"/>
</dbReference>
<name>A0A7V0QRK0_UNCAE</name>
<dbReference type="InterPro" id="IPR013221">
    <property type="entry name" value="Mur_ligase_cen"/>
</dbReference>
<accession>A0A7V0QRK0</accession>
<keyword evidence="5" id="KW-0436">Ligase</keyword>
<dbReference type="Proteomes" id="UP000885660">
    <property type="component" value="Unassembled WGS sequence"/>
</dbReference>
<keyword evidence="2" id="KW-0573">Peptidoglycan synthesis</keyword>
<comment type="subcellular location">
    <subcellularLocation>
        <location evidence="2">Cytoplasm</location>
    </subcellularLocation>
</comment>
<organism evidence="5">
    <name type="scientific">Aerophobetes bacterium</name>
    <dbReference type="NCBI Taxonomy" id="2030807"/>
    <lineage>
        <taxon>Bacteria</taxon>
        <taxon>Candidatus Aerophobota</taxon>
    </lineage>
</organism>
<dbReference type="GO" id="GO:0009252">
    <property type="term" value="P:peptidoglycan biosynthetic process"/>
    <property type="evidence" value="ECO:0007669"/>
    <property type="project" value="UniProtKB-UniPathway"/>
</dbReference>
<dbReference type="GO" id="GO:0071555">
    <property type="term" value="P:cell wall organization"/>
    <property type="evidence" value="ECO:0007669"/>
    <property type="project" value="UniProtKB-KW"/>
</dbReference>
<keyword evidence="2" id="KW-0133">Cell shape</keyword>
<dbReference type="InterPro" id="IPR005761">
    <property type="entry name" value="UDP-N-AcMur-Glu-dNH2Pim_ligase"/>
</dbReference>
<feature type="domain" description="Mur ligase central" evidence="4">
    <location>
        <begin position="8"/>
        <end position="167"/>
    </location>
</feature>
<dbReference type="GO" id="GO:0051301">
    <property type="term" value="P:cell division"/>
    <property type="evidence" value="ECO:0007669"/>
    <property type="project" value="UniProtKB-KW"/>
</dbReference>
<dbReference type="SUPFAM" id="SSF53244">
    <property type="entry name" value="MurD-like peptide ligases, peptide-binding domain"/>
    <property type="match status" value="1"/>
</dbReference>
<dbReference type="GO" id="GO:0008360">
    <property type="term" value="P:regulation of cell shape"/>
    <property type="evidence" value="ECO:0007669"/>
    <property type="project" value="UniProtKB-KW"/>
</dbReference>
<keyword evidence="2" id="KW-0131">Cell cycle</keyword>
<evidence type="ECO:0000259" key="3">
    <source>
        <dbReference type="Pfam" id="PF02875"/>
    </source>
</evidence>
<reference evidence="5" key="1">
    <citation type="journal article" date="2020" name="mSystems">
        <title>Genome- and Community-Level Interaction Insights into Carbon Utilization and Element Cycling Functions of Hydrothermarchaeota in Hydrothermal Sediment.</title>
        <authorList>
            <person name="Zhou Z."/>
            <person name="Liu Y."/>
            <person name="Xu W."/>
            <person name="Pan J."/>
            <person name="Luo Z.H."/>
            <person name="Li M."/>
        </authorList>
    </citation>
    <scope>NUCLEOTIDE SEQUENCE [LARGE SCALE GENOMIC DNA]</scope>
    <source>
        <strain evidence="5">HyVt-219</strain>
    </source>
</reference>
<dbReference type="UniPathway" id="UPA00219"/>
<dbReference type="PANTHER" id="PTHR23135:SF4">
    <property type="entry name" value="UDP-N-ACETYLMURAMOYL-L-ALANYL-D-GLUTAMATE--2,6-DIAMINOPIMELATE LIGASE MURE HOMOLOG, CHLOROPLASTIC"/>
    <property type="match status" value="1"/>
</dbReference>
<feature type="non-terminal residue" evidence="5">
    <location>
        <position position="1"/>
    </location>
</feature>
<keyword evidence="2" id="KW-0961">Cell wall biogenesis/degradation</keyword>
<dbReference type="Gene3D" id="3.40.1190.10">
    <property type="entry name" value="Mur-like, catalytic domain"/>
    <property type="match status" value="1"/>
</dbReference>
<dbReference type="NCBIfam" id="NF001126">
    <property type="entry name" value="PRK00139.1-4"/>
    <property type="match status" value="1"/>
</dbReference>
<protein>
    <submittedName>
        <fullName evidence="5">UDP-N-acetylmuramoyl-L-alanyl-D-glutamate--2, 6-diaminopimelate ligase</fullName>
        <ecNumber evidence="5">6.3.2.13</ecNumber>
    </submittedName>
</protein>
<evidence type="ECO:0000256" key="1">
    <source>
        <dbReference type="ARBA" id="ARBA00005898"/>
    </source>
</evidence>
<dbReference type="InterPro" id="IPR036565">
    <property type="entry name" value="Mur-like_cat_sf"/>
</dbReference>
<dbReference type="InterPro" id="IPR036615">
    <property type="entry name" value="Mur_ligase_C_dom_sf"/>
</dbReference>